<reference evidence="3" key="3">
    <citation type="submission" date="2025-09" db="UniProtKB">
        <authorList>
            <consortium name="Ensembl"/>
        </authorList>
    </citation>
    <scope>IDENTIFICATION</scope>
</reference>
<feature type="transmembrane region" description="Helical" evidence="1">
    <location>
        <begin position="65"/>
        <end position="85"/>
    </location>
</feature>
<feature type="chain" id="PRO_5021433705" evidence="2">
    <location>
        <begin position="18"/>
        <end position="88"/>
    </location>
</feature>
<dbReference type="AlphaFoldDB" id="A0A4W5QKZ4"/>
<dbReference type="SUPFAM" id="SSF56112">
    <property type="entry name" value="Protein kinase-like (PK-like)"/>
    <property type="match status" value="1"/>
</dbReference>
<sequence>MTWEEQVFMMFFILAYGKVFLVRKNSGHDEGKLYAMKVLKKAAIVQKAKTAEHTRTERQVLDLSALYITLLIFHSLIVSVVHLHVSLT</sequence>
<dbReference type="InterPro" id="IPR011009">
    <property type="entry name" value="Kinase-like_dom_sf"/>
</dbReference>
<organism evidence="3 4">
    <name type="scientific">Hucho hucho</name>
    <name type="common">huchen</name>
    <dbReference type="NCBI Taxonomy" id="62062"/>
    <lineage>
        <taxon>Eukaryota</taxon>
        <taxon>Metazoa</taxon>
        <taxon>Chordata</taxon>
        <taxon>Craniata</taxon>
        <taxon>Vertebrata</taxon>
        <taxon>Euteleostomi</taxon>
        <taxon>Actinopterygii</taxon>
        <taxon>Neopterygii</taxon>
        <taxon>Teleostei</taxon>
        <taxon>Protacanthopterygii</taxon>
        <taxon>Salmoniformes</taxon>
        <taxon>Salmonidae</taxon>
        <taxon>Salmoninae</taxon>
        <taxon>Hucho</taxon>
    </lineage>
</organism>
<evidence type="ECO:0000256" key="1">
    <source>
        <dbReference type="SAM" id="Phobius"/>
    </source>
</evidence>
<proteinExistence type="predicted"/>
<keyword evidence="4" id="KW-1185">Reference proteome</keyword>
<keyword evidence="1" id="KW-1133">Transmembrane helix</keyword>
<reference evidence="4" key="1">
    <citation type="submission" date="2018-06" db="EMBL/GenBank/DDBJ databases">
        <title>Genome assembly of Danube salmon.</title>
        <authorList>
            <person name="Macqueen D.J."/>
            <person name="Gundappa M.K."/>
        </authorList>
    </citation>
    <scope>NUCLEOTIDE SEQUENCE [LARGE SCALE GENOMIC DNA]</scope>
</reference>
<name>A0A4W5QKZ4_9TELE</name>
<dbReference type="Ensembl" id="ENSHHUT00000075503.1">
    <property type="protein sequence ID" value="ENSHHUP00000073094.1"/>
    <property type="gene ID" value="ENSHHUG00000042756.1"/>
</dbReference>
<reference evidence="3" key="2">
    <citation type="submission" date="2025-08" db="UniProtKB">
        <authorList>
            <consortium name="Ensembl"/>
        </authorList>
    </citation>
    <scope>IDENTIFICATION</scope>
</reference>
<evidence type="ECO:0000256" key="2">
    <source>
        <dbReference type="SAM" id="SignalP"/>
    </source>
</evidence>
<accession>A0A4W5QKZ4</accession>
<dbReference type="Gene3D" id="3.30.200.20">
    <property type="entry name" value="Phosphorylase Kinase, domain 1"/>
    <property type="match status" value="1"/>
</dbReference>
<protein>
    <submittedName>
        <fullName evidence="3">Ribosomal protein S6 kinase, polypeptide 4</fullName>
    </submittedName>
</protein>
<keyword evidence="1" id="KW-0472">Membrane</keyword>
<keyword evidence="2" id="KW-0732">Signal</keyword>
<evidence type="ECO:0000313" key="3">
    <source>
        <dbReference type="Ensembl" id="ENSHHUP00000073094.1"/>
    </source>
</evidence>
<feature type="signal peptide" evidence="2">
    <location>
        <begin position="1"/>
        <end position="17"/>
    </location>
</feature>
<keyword evidence="1" id="KW-0812">Transmembrane</keyword>
<dbReference type="Proteomes" id="UP000314982">
    <property type="component" value="Unassembled WGS sequence"/>
</dbReference>
<evidence type="ECO:0000313" key="4">
    <source>
        <dbReference type="Proteomes" id="UP000314982"/>
    </source>
</evidence>
<dbReference type="GeneTree" id="ENSGT00940000161083"/>